<comment type="function">
    <text evidence="9">Catalyzes the hydrolysis of the amide bond of N(2)-acetylated L-amino acids. Cleaves the acetyl group from N-acetyl-L-ornithine to form L-ornithine, an intermediate in L-arginine biosynthesis pathway, and a branchpoint in the synthesis of polyamines.</text>
</comment>
<keyword evidence="3 9" id="KW-0055">Arginine biosynthesis</keyword>
<evidence type="ECO:0000256" key="8">
    <source>
        <dbReference type="ARBA" id="ARBA00023285"/>
    </source>
</evidence>
<evidence type="ECO:0000256" key="3">
    <source>
        <dbReference type="ARBA" id="ARBA00022571"/>
    </source>
</evidence>
<feature type="binding site" evidence="9">
    <location>
        <position position="143"/>
    </location>
    <ligand>
        <name>Zn(2+)</name>
        <dbReference type="ChEBI" id="CHEBI:29105"/>
        <label>2</label>
    </ligand>
</feature>
<sequence length="381" mass="41890">MKLPPFIELYRALIATPSISATDSALDQSNEALINLLAGWFTDLGFRVEIQPVPDPRHKFNLLASIGEGRGGLLLAGHTDTVPYDEGRWTRDPFTLTEHDNKLYGLGTADMKGFFAFILDAVRDIDASKLSKPLYILATADEETTMAGARYFAASTLLRPDFAIIGEPTSLQPVRAHKGHISNAIRITGQSGHSSDPARGVNAIDLMHESITELMKLRTTLQERYNNPAFAIPYPTMNFGHINGGDAANRICACCELHMDIRPLPGLTLSDLDELMAEALAPVSARWPGRLSIDELHPPIPGYECPTDHHMVGVIEKLLGERTAVVNYCTEAPFIQQICPTLVLGPGSINQAHQPDEFIDMAFIEPTRELIGQLVDHFCQQ</sequence>
<comment type="subunit">
    <text evidence="9">Homodimer.</text>
</comment>
<keyword evidence="4 9" id="KW-0028">Amino-acid biosynthesis</keyword>
<feature type="binding site" evidence="9">
    <location>
        <position position="110"/>
    </location>
    <ligand>
        <name>Zn(2+)</name>
        <dbReference type="ChEBI" id="CHEBI:29105"/>
        <label>2</label>
    </ligand>
</feature>
<dbReference type="InterPro" id="IPR050072">
    <property type="entry name" value="Peptidase_M20A"/>
</dbReference>
<dbReference type="PANTHER" id="PTHR43808:SF1">
    <property type="entry name" value="ACETYLORNITHINE DEACETYLASE"/>
    <property type="match status" value="1"/>
</dbReference>
<comment type="cofactor">
    <cofactor evidence="9">
        <name>glutathione</name>
        <dbReference type="ChEBI" id="CHEBI:57925"/>
    </cofactor>
</comment>
<proteinExistence type="inferred from homology"/>
<dbReference type="NCBIfam" id="TIGR01892">
    <property type="entry name" value="AcOrn-deacetyl"/>
    <property type="match status" value="1"/>
</dbReference>
<dbReference type="EC" id="3.5.1.16" evidence="9"/>
<reference evidence="11 12" key="1">
    <citation type="submission" date="2015-03" db="EMBL/GenBank/DDBJ databases">
        <authorList>
            <consortium name="Pathogen Informatics"/>
            <person name="Murphy D."/>
        </authorList>
    </citation>
    <scope>NUCLEOTIDE SEQUENCE [LARGE SCALE GENOMIC DNA]</scope>
    <source>
        <strain evidence="12">type strain: CIP110230</strain>
    </source>
</reference>
<evidence type="ECO:0000256" key="4">
    <source>
        <dbReference type="ARBA" id="ARBA00022605"/>
    </source>
</evidence>
<dbReference type="Gene3D" id="3.40.630.10">
    <property type="entry name" value="Zn peptidases"/>
    <property type="match status" value="1"/>
</dbReference>
<feature type="domain" description="Peptidase M20 dimerisation" evidence="10">
    <location>
        <begin position="176"/>
        <end position="285"/>
    </location>
</feature>
<dbReference type="GO" id="GO:0008777">
    <property type="term" value="F:acetylornithine deacetylase activity"/>
    <property type="evidence" value="ECO:0007669"/>
    <property type="project" value="UniProtKB-EC"/>
</dbReference>
<dbReference type="CDD" id="cd03894">
    <property type="entry name" value="M20_ArgE"/>
    <property type="match status" value="1"/>
</dbReference>
<feature type="binding site" evidence="9">
    <location>
        <position position="78"/>
    </location>
    <ligand>
        <name>Zn(2+)</name>
        <dbReference type="ChEBI" id="CHEBI:29105"/>
        <label>1</label>
    </ligand>
</feature>
<evidence type="ECO:0000313" key="11">
    <source>
        <dbReference type="EMBL" id="CRY68470.1"/>
    </source>
</evidence>
<organism evidence="11 12">
    <name type="scientific">Yersinia pekkanenii</name>
    <dbReference type="NCBI Taxonomy" id="1288385"/>
    <lineage>
        <taxon>Bacteria</taxon>
        <taxon>Pseudomonadati</taxon>
        <taxon>Pseudomonadota</taxon>
        <taxon>Gammaproteobacteria</taxon>
        <taxon>Enterobacterales</taxon>
        <taxon>Yersiniaceae</taxon>
        <taxon>Yersinia</taxon>
    </lineage>
</organism>
<gene>
    <name evidence="9 11" type="primary">argE</name>
    <name evidence="11" type="ORF">ERS137968_03582</name>
</gene>
<accession>A0ABP1ZYM8</accession>
<name>A0ABP1ZYM8_9GAMM</name>
<comment type="cofactor">
    <cofactor evidence="9">
        <name>Zn(2+)</name>
        <dbReference type="ChEBI" id="CHEBI:29105"/>
    </cofactor>
    <cofactor evidence="9">
        <name>Co(2+)</name>
        <dbReference type="ChEBI" id="CHEBI:48828"/>
    </cofactor>
    <text evidence="9">Binds 2 Zn(2+) or Co(2+) ions per subunit.</text>
</comment>
<feature type="active site" evidence="9">
    <location>
        <position position="142"/>
    </location>
</feature>
<dbReference type="SUPFAM" id="SSF53187">
    <property type="entry name" value="Zn-dependent exopeptidases"/>
    <property type="match status" value="1"/>
</dbReference>
<dbReference type="InterPro" id="IPR036264">
    <property type="entry name" value="Bact_exopeptidase_dim_dom"/>
</dbReference>
<keyword evidence="2 9" id="KW-0963">Cytoplasm</keyword>
<dbReference type="SUPFAM" id="SSF55031">
    <property type="entry name" value="Bacterial exopeptidase dimerisation domain"/>
    <property type="match status" value="1"/>
</dbReference>
<evidence type="ECO:0000256" key="5">
    <source>
        <dbReference type="ARBA" id="ARBA00022723"/>
    </source>
</evidence>
<evidence type="ECO:0000256" key="9">
    <source>
        <dbReference type="HAMAP-Rule" id="MF_01108"/>
    </source>
</evidence>
<feature type="active site" evidence="9">
    <location>
        <position position="80"/>
    </location>
</feature>
<feature type="binding site" evidence="9">
    <location>
        <position position="167"/>
    </location>
    <ligand>
        <name>Zn(2+)</name>
        <dbReference type="ChEBI" id="CHEBI:29105"/>
        <label>1</label>
    </ligand>
</feature>
<keyword evidence="12" id="KW-1185">Reference proteome</keyword>
<dbReference type="InterPro" id="IPR011650">
    <property type="entry name" value="Peptidase_M20_dimer"/>
</dbReference>
<dbReference type="Pfam" id="PF07687">
    <property type="entry name" value="M20_dimer"/>
    <property type="match status" value="1"/>
</dbReference>
<comment type="similarity">
    <text evidence="1 9">Belongs to the peptidase M20A family. ArgE subfamily.</text>
</comment>
<comment type="subcellular location">
    <subcellularLocation>
        <location evidence="9">Cytoplasm</location>
    </subcellularLocation>
</comment>
<dbReference type="RefSeq" id="WP_050691942.1">
    <property type="nucleotide sequence ID" value="NZ_CAWMMU010000021.1"/>
</dbReference>
<dbReference type="HAMAP" id="MF_01108">
    <property type="entry name" value="ArgE"/>
    <property type="match status" value="1"/>
</dbReference>
<dbReference type="InterPro" id="IPR001261">
    <property type="entry name" value="ArgE/DapE_CS"/>
</dbReference>
<dbReference type="EMBL" id="CWJL01000021">
    <property type="protein sequence ID" value="CRY68470.1"/>
    <property type="molecule type" value="Genomic_DNA"/>
</dbReference>
<dbReference type="InterPro" id="IPR010169">
    <property type="entry name" value="AcOrn-deacetyl"/>
</dbReference>
<evidence type="ECO:0000313" key="12">
    <source>
        <dbReference type="Proteomes" id="UP000044625"/>
    </source>
</evidence>
<dbReference type="Gene3D" id="3.30.70.360">
    <property type="match status" value="1"/>
</dbReference>
<dbReference type="PANTHER" id="PTHR43808">
    <property type="entry name" value="ACETYLORNITHINE DEACETYLASE"/>
    <property type="match status" value="1"/>
</dbReference>
<keyword evidence="5 9" id="KW-0479">Metal-binding</keyword>
<dbReference type="PROSITE" id="PS00759">
    <property type="entry name" value="ARGE_DAPE_CPG2_2"/>
    <property type="match status" value="1"/>
</dbReference>
<evidence type="ECO:0000256" key="1">
    <source>
        <dbReference type="ARBA" id="ARBA00005691"/>
    </source>
</evidence>
<comment type="catalytic activity">
    <reaction evidence="9">
        <text>N(2)-acetyl-L-ornithine + H2O = L-ornithine + acetate</text>
        <dbReference type="Rhea" id="RHEA:15941"/>
        <dbReference type="ChEBI" id="CHEBI:15377"/>
        <dbReference type="ChEBI" id="CHEBI:30089"/>
        <dbReference type="ChEBI" id="CHEBI:46911"/>
        <dbReference type="ChEBI" id="CHEBI:57805"/>
        <dbReference type="EC" id="3.5.1.16"/>
    </reaction>
</comment>
<dbReference type="Proteomes" id="UP000044625">
    <property type="component" value="Unassembled WGS sequence"/>
</dbReference>
<evidence type="ECO:0000256" key="2">
    <source>
        <dbReference type="ARBA" id="ARBA00022490"/>
    </source>
</evidence>
<keyword evidence="8 9" id="KW-0170">Cobalt</keyword>
<feature type="binding site" evidence="9">
    <location>
        <position position="110"/>
    </location>
    <ligand>
        <name>Zn(2+)</name>
        <dbReference type="ChEBI" id="CHEBI:29105"/>
        <label>1</label>
    </ligand>
</feature>
<evidence type="ECO:0000259" key="10">
    <source>
        <dbReference type="Pfam" id="PF07687"/>
    </source>
</evidence>
<comment type="caution">
    <text evidence="11">The sequence shown here is derived from an EMBL/GenBank/DDBJ whole genome shotgun (WGS) entry which is preliminary data.</text>
</comment>
<evidence type="ECO:0000256" key="7">
    <source>
        <dbReference type="ARBA" id="ARBA00022833"/>
    </source>
</evidence>
<feature type="binding site" evidence="9">
    <location>
        <position position="353"/>
    </location>
    <ligand>
        <name>Zn(2+)</name>
        <dbReference type="ChEBI" id="CHEBI:29105"/>
        <label>2</label>
    </ligand>
</feature>
<dbReference type="NCBIfam" id="NF003474">
    <property type="entry name" value="PRK05111.1"/>
    <property type="match status" value="1"/>
</dbReference>
<evidence type="ECO:0000256" key="6">
    <source>
        <dbReference type="ARBA" id="ARBA00022801"/>
    </source>
</evidence>
<keyword evidence="6 9" id="KW-0378">Hydrolase</keyword>
<dbReference type="InterPro" id="IPR002933">
    <property type="entry name" value="Peptidase_M20"/>
</dbReference>
<comment type="pathway">
    <text evidence="9">Amino-acid biosynthesis; L-arginine biosynthesis; L-ornithine from N(2)-acetyl-L-ornithine (linear): step 1/1.</text>
</comment>
<protein>
    <recommendedName>
        <fullName evidence="9">Acetylornithine deacetylase</fullName>
        <shortName evidence="9">AO</shortName>
        <shortName evidence="9">Acetylornithinase</shortName>
        <ecNumber evidence="9">3.5.1.16</ecNumber>
    </recommendedName>
    <alternativeName>
        <fullName evidence="9">N-acetylornithinase</fullName>
        <shortName evidence="9">NAO</shortName>
    </alternativeName>
</protein>
<keyword evidence="7 9" id="KW-0862">Zinc</keyword>
<dbReference type="PROSITE" id="PS00758">
    <property type="entry name" value="ARGE_DAPE_CPG2_1"/>
    <property type="match status" value="1"/>
</dbReference>
<dbReference type="Pfam" id="PF01546">
    <property type="entry name" value="Peptidase_M20"/>
    <property type="match status" value="1"/>
</dbReference>